<dbReference type="Gene3D" id="2.60.120.10">
    <property type="entry name" value="Jelly Rolls"/>
    <property type="match status" value="1"/>
</dbReference>
<evidence type="ECO:0000313" key="3">
    <source>
        <dbReference type="EMBL" id="UNP29087.1"/>
    </source>
</evidence>
<dbReference type="Pfam" id="PF07883">
    <property type="entry name" value="Cupin_2"/>
    <property type="match status" value="1"/>
</dbReference>
<dbReference type="SUPFAM" id="SSF51182">
    <property type="entry name" value="RmlC-like cupins"/>
    <property type="match status" value="1"/>
</dbReference>
<dbReference type="InterPro" id="IPR014710">
    <property type="entry name" value="RmlC-like_jellyroll"/>
</dbReference>
<sequence>MKSSYSLLALLAFASSAYSQTAMHPDDLPVVTVSPGVSLQELTGRSAAPGAKTDQGSVALFRLEPGRASAWSHNKVGEESFFVLKGRGEVWLGNKAHAVRPGSFVLIPPSVVRSIRASKGEALEYYAITTPAWTKDDDILTTAPEGAPK</sequence>
<keyword evidence="1" id="KW-0732">Signal</keyword>
<protein>
    <submittedName>
        <fullName evidence="3">Cupin domain-containing protein</fullName>
    </submittedName>
</protein>
<organism evidence="3 4">
    <name type="scientific">Lysobacter gummosus</name>
    <dbReference type="NCBI Taxonomy" id="262324"/>
    <lineage>
        <taxon>Bacteria</taxon>
        <taxon>Pseudomonadati</taxon>
        <taxon>Pseudomonadota</taxon>
        <taxon>Gammaproteobacteria</taxon>
        <taxon>Lysobacterales</taxon>
        <taxon>Lysobacteraceae</taxon>
        <taxon>Lysobacter</taxon>
    </lineage>
</organism>
<proteinExistence type="predicted"/>
<feature type="signal peptide" evidence="1">
    <location>
        <begin position="1"/>
        <end position="19"/>
    </location>
</feature>
<feature type="chain" id="PRO_5045935697" evidence="1">
    <location>
        <begin position="20"/>
        <end position="149"/>
    </location>
</feature>
<feature type="domain" description="Cupin type-2" evidence="2">
    <location>
        <begin position="60"/>
        <end position="128"/>
    </location>
</feature>
<reference evidence="3 4" key="1">
    <citation type="submission" date="2022-03" db="EMBL/GenBank/DDBJ databases">
        <title>Complete genome sequence of Lysobacter capsici VKM B-2533 and Lysobacter gummosus 10.1.1, promising sources of lytic agents.</title>
        <authorList>
            <person name="Tarlachkov S.V."/>
            <person name="Kudryakova I.V."/>
            <person name="Afoshin A.S."/>
            <person name="Leontyevskaya E.A."/>
            <person name="Leontyevskaya N.V."/>
        </authorList>
    </citation>
    <scope>NUCLEOTIDE SEQUENCE [LARGE SCALE GENOMIC DNA]</scope>
    <source>
        <strain evidence="3 4">10.1.1</strain>
    </source>
</reference>
<accession>A0ABY3X918</accession>
<dbReference type="PANTHER" id="PTHR36114">
    <property type="entry name" value="16.7 KDA PROTEIN IN WHIE LOCUS"/>
    <property type="match status" value="1"/>
</dbReference>
<keyword evidence="4" id="KW-1185">Reference proteome</keyword>
<gene>
    <name evidence="3" type="ORF">MOV92_21880</name>
</gene>
<dbReference type="InterPro" id="IPR052044">
    <property type="entry name" value="PKS_Associated_Protein"/>
</dbReference>
<dbReference type="PANTHER" id="PTHR36114:SF1">
    <property type="entry name" value="16.7 KDA PROTEIN IN WHIE LOCUS"/>
    <property type="match status" value="1"/>
</dbReference>
<dbReference type="EMBL" id="CP093547">
    <property type="protein sequence ID" value="UNP29087.1"/>
    <property type="molecule type" value="Genomic_DNA"/>
</dbReference>
<evidence type="ECO:0000259" key="2">
    <source>
        <dbReference type="Pfam" id="PF07883"/>
    </source>
</evidence>
<dbReference type="RefSeq" id="WP_057944599.1">
    <property type="nucleotide sequence ID" value="NZ_CP011131.1"/>
</dbReference>
<dbReference type="Proteomes" id="UP000829194">
    <property type="component" value="Chromosome"/>
</dbReference>
<evidence type="ECO:0000256" key="1">
    <source>
        <dbReference type="SAM" id="SignalP"/>
    </source>
</evidence>
<dbReference type="InterPro" id="IPR013096">
    <property type="entry name" value="Cupin_2"/>
</dbReference>
<evidence type="ECO:0000313" key="4">
    <source>
        <dbReference type="Proteomes" id="UP000829194"/>
    </source>
</evidence>
<dbReference type="InterPro" id="IPR011051">
    <property type="entry name" value="RmlC_Cupin_sf"/>
</dbReference>
<name>A0ABY3X918_9GAMM</name>